<organism evidence="5 6">
    <name type="scientific">Falsibacillus albus</name>
    <dbReference type="NCBI Taxonomy" id="2478915"/>
    <lineage>
        <taxon>Bacteria</taxon>
        <taxon>Bacillati</taxon>
        <taxon>Bacillota</taxon>
        <taxon>Bacilli</taxon>
        <taxon>Bacillales</taxon>
        <taxon>Bacillaceae</taxon>
        <taxon>Falsibacillus</taxon>
    </lineage>
</organism>
<feature type="transmembrane region" description="Helical" evidence="1">
    <location>
        <begin position="51"/>
        <end position="69"/>
    </location>
</feature>
<proteinExistence type="predicted"/>
<dbReference type="Proteomes" id="UP000276770">
    <property type="component" value="Unassembled WGS sequence"/>
</dbReference>
<dbReference type="InterPro" id="IPR029787">
    <property type="entry name" value="Nucleotide_cyclase"/>
</dbReference>
<feature type="domain" description="PAC" evidence="3">
    <location>
        <begin position="357"/>
        <end position="408"/>
    </location>
</feature>
<dbReference type="Gene3D" id="3.30.450.20">
    <property type="entry name" value="PAS domain"/>
    <property type="match status" value="1"/>
</dbReference>
<dbReference type="PROSITE" id="PS50112">
    <property type="entry name" value="PAS"/>
    <property type="match status" value="1"/>
</dbReference>
<dbReference type="InterPro" id="IPR000700">
    <property type="entry name" value="PAS-assoc_C"/>
</dbReference>
<dbReference type="AlphaFoldDB" id="A0A3L7JPZ8"/>
<feature type="domain" description="PAS" evidence="2">
    <location>
        <begin position="285"/>
        <end position="355"/>
    </location>
</feature>
<dbReference type="Pfam" id="PF17158">
    <property type="entry name" value="MASE4"/>
    <property type="match status" value="1"/>
</dbReference>
<dbReference type="Gene3D" id="3.30.70.270">
    <property type="match status" value="1"/>
</dbReference>
<evidence type="ECO:0000259" key="3">
    <source>
        <dbReference type="PROSITE" id="PS50113"/>
    </source>
</evidence>
<dbReference type="PANTHER" id="PTHR45138:SF9">
    <property type="entry name" value="DIGUANYLATE CYCLASE DGCM-RELATED"/>
    <property type="match status" value="1"/>
</dbReference>
<protein>
    <submittedName>
        <fullName evidence="5">Diguanylate cyclase</fullName>
    </submittedName>
</protein>
<dbReference type="InterPro" id="IPR050469">
    <property type="entry name" value="Diguanylate_Cyclase"/>
</dbReference>
<dbReference type="SMART" id="SM00267">
    <property type="entry name" value="GGDEF"/>
    <property type="match status" value="1"/>
</dbReference>
<keyword evidence="6" id="KW-1185">Reference proteome</keyword>
<keyword evidence="1" id="KW-1133">Transmembrane helix</keyword>
<keyword evidence="1" id="KW-0472">Membrane</keyword>
<dbReference type="InterPro" id="IPR000160">
    <property type="entry name" value="GGDEF_dom"/>
</dbReference>
<evidence type="ECO:0000256" key="1">
    <source>
        <dbReference type="SAM" id="Phobius"/>
    </source>
</evidence>
<keyword evidence="1" id="KW-0812">Transmembrane</keyword>
<dbReference type="SUPFAM" id="SSF55073">
    <property type="entry name" value="Nucleotide cyclase"/>
    <property type="match status" value="1"/>
</dbReference>
<gene>
    <name evidence="5" type="ORF">D9X91_21655</name>
</gene>
<sequence length="587" mass="64803">MEQVKLPNFFTIAATKGQRLTAYSIGFGMMLLTIVIFPFGGHQLPEIKPFLPAFIALVSFIDSVTSYLFYRQYRVTGSVPLLVLAGTFLYNGLITIPHLLTFPNVFTESGLLGAGGQTAVWFWVAWHTGFPAGILLYLLSVKYSKGPVLHSRRRITGVCTIIGIVLLVAALTICFTRFHEALPAIISGSGYNAIISSGIGPMIWLLLILSIIGLLVIGRMQTILDVWLTLAVSVFFFDVTLTLLGGSRYSIGWYLARINSFISASVILSIFLYEMNRLYALLSEQHQRYQSLFMHNSDPVYSVDKNRLLKSVNNAAIKLLGYEEDELVHQNAGLFVAPGHKEESLINFQKAMTGKPQNYDSILLHKNGSLIDVNITTIPIIIEGEVTGTFGIVKDITLNKKSEQKLKEANSILKELSLNDGLTKLANRRHLDQYLNDQWTICSRNGQSISIILLDIDDFKKFNDSYGHLEGDQCLIKVAKKVADLTGSSGLAARFGGEEMCVVLPGKNAEFIVDFGEKLRAGIQELNIRHDDSNEKVVTVSVGIGSAQSCFHTSVNELIDQADQSLYAAKKAGKNCVRSNSISIMDN</sequence>
<feature type="transmembrane region" description="Helical" evidence="1">
    <location>
        <begin position="251"/>
        <end position="273"/>
    </location>
</feature>
<dbReference type="CDD" id="cd01949">
    <property type="entry name" value="GGDEF"/>
    <property type="match status" value="1"/>
</dbReference>
<dbReference type="GO" id="GO:0043709">
    <property type="term" value="P:cell adhesion involved in single-species biofilm formation"/>
    <property type="evidence" value="ECO:0007669"/>
    <property type="project" value="TreeGrafter"/>
</dbReference>
<dbReference type="SUPFAM" id="SSF55785">
    <property type="entry name" value="PYP-like sensor domain (PAS domain)"/>
    <property type="match status" value="1"/>
</dbReference>
<dbReference type="Pfam" id="PF00990">
    <property type="entry name" value="GGDEF"/>
    <property type="match status" value="1"/>
</dbReference>
<feature type="domain" description="GGDEF" evidence="4">
    <location>
        <begin position="447"/>
        <end position="582"/>
    </location>
</feature>
<dbReference type="InterPro" id="IPR043128">
    <property type="entry name" value="Rev_trsase/Diguanyl_cyclase"/>
</dbReference>
<feature type="transmembrane region" description="Helical" evidence="1">
    <location>
        <begin position="155"/>
        <end position="178"/>
    </location>
</feature>
<dbReference type="InterPro" id="IPR035965">
    <property type="entry name" value="PAS-like_dom_sf"/>
</dbReference>
<reference evidence="5 6" key="1">
    <citation type="submission" date="2018-10" db="EMBL/GenBank/DDBJ databases">
        <title>Falsibacillus sp. genome draft.</title>
        <authorList>
            <person name="Shi S."/>
        </authorList>
    </citation>
    <scope>NUCLEOTIDE SEQUENCE [LARGE SCALE GENOMIC DNA]</scope>
    <source>
        <strain evidence="5 6">GY 10110</strain>
    </source>
</reference>
<dbReference type="OrthoDB" id="9759607at2"/>
<dbReference type="NCBIfam" id="TIGR00254">
    <property type="entry name" value="GGDEF"/>
    <property type="match status" value="1"/>
</dbReference>
<dbReference type="PROSITE" id="PS50113">
    <property type="entry name" value="PAC"/>
    <property type="match status" value="1"/>
</dbReference>
<dbReference type="FunFam" id="3.30.70.270:FF:000001">
    <property type="entry name" value="Diguanylate cyclase domain protein"/>
    <property type="match status" value="1"/>
</dbReference>
<feature type="transmembrane region" description="Helical" evidence="1">
    <location>
        <begin position="120"/>
        <end position="143"/>
    </location>
</feature>
<name>A0A3L7JPZ8_9BACI</name>
<dbReference type="RefSeq" id="WP_121682741.1">
    <property type="nucleotide sequence ID" value="NZ_RCVZ01000028.1"/>
</dbReference>
<dbReference type="Pfam" id="PF13426">
    <property type="entry name" value="PAS_9"/>
    <property type="match status" value="1"/>
</dbReference>
<feature type="transmembrane region" description="Helical" evidence="1">
    <location>
        <begin position="198"/>
        <end position="217"/>
    </location>
</feature>
<dbReference type="GO" id="GO:1902201">
    <property type="term" value="P:negative regulation of bacterial-type flagellum-dependent cell motility"/>
    <property type="evidence" value="ECO:0007669"/>
    <property type="project" value="TreeGrafter"/>
</dbReference>
<dbReference type="NCBIfam" id="TIGR00229">
    <property type="entry name" value="sensory_box"/>
    <property type="match status" value="1"/>
</dbReference>
<dbReference type="InterPro" id="IPR033424">
    <property type="entry name" value="MASE4"/>
</dbReference>
<evidence type="ECO:0000259" key="4">
    <source>
        <dbReference type="PROSITE" id="PS50887"/>
    </source>
</evidence>
<feature type="transmembrane region" description="Helical" evidence="1">
    <location>
        <begin position="224"/>
        <end position="245"/>
    </location>
</feature>
<comment type="caution">
    <text evidence="5">The sequence shown here is derived from an EMBL/GenBank/DDBJ whole genome shotgun (WGS) entry which is preliminary data.</text>
</comment>
<evidence type="ECO:0000259" key="2">
    <source>
        <dbReference type="PROSITE" id="PS50112"/>
    </source>
</evidence>
<evidence type="ECO:0000313" key="6">
    <source>
        <dbReference type="Proteomes" id="UP000276770"/>
    </source>
</evidence>
<dbReference type="GO" id="GO:0052621">
    <property type="term" value="F:diguanylate cyclase activity"/>
    <property type="evidence" value="ECO:0007669"/>
    <property type="project" value="TreeGrafter"/>
</dbReference>
<feature type="transmembrane region" description="Helical" evidence="1">
    <location>
        <begin position="20"/>
        <end position="39"/>
    </location>
</feature>
<dbReference type="SMART" id="SM00091">
    <property type="entry name" value="PAS"/>
    <property type="match status" value="1"/>
</dbReference>
<dbReference type="EMBL" id="RCVZ01000028">
    <property type="protein sequence ID" value="RLQ90622.1"/>
    <property type="molecule type" value="Genomic_DNA"/>
</dbReference>
<dbReference type="CDD" id="cd00130">
    <property type="entry name" value="PAS"/>
    <property type="match status" value="1"/>
</dbReference>
<feature type="transmembrane region" description="Helical" evidence="1">
    <location>
        <begin position="81"/>
        <end position="100"/>
    </location>
</feature>
<dbReference type="GO" id="GO:0005886">
    <property type="term" value="C:plasma membrane"/>
    <property type="evidence" value="ECO:0007669"/>
    <property type="project" value="TreeGrafter"/>
</dbReference>
<dbReference type="InterPro" id="IPR000014">
    <property type="entry name" value="PAS"/>
</dbReference>
<dbReference type="PROSITE" id="PS50887">
    <property type="entry name" value="GGDEF"/>
    <property type="match status" value="1"/>
</dbReference>
<dbReference type="PANTHER" id="PTHR45138">
    <property type="entry name" value="REGULATORY COMPONENTS OF SENSORY TRANSDUCTION SYSTEM"/>
    <property type="match status" value="1"/>
</dbReference>
<accession>A0A3L7JPZ8</accession>
<evidence type="ECO:0000313" key="5">
    <source>
        <dbReference type="EMBL" id="RLQ90622.1"/>
    </source>
</evidence>